<dbReference type="PROSITE" id="PS00150">
    <property type="entry name" value="ACYLPHOSPHATASE_1"/>
    <property type="match status" value="1"/>
</dbReference>
<evidence type="ECO:0000259" key="7">
    <source>
        <dbReference type="PROSITE" id="PS51160"/>
    </source>
</evidence>
<comment type="similarity">
    <text evidence="1 6">Belongs to the acylphosphatase family.</text>
</comment>
<gene>
    <name evidence="8" type="ORF">FHS56_001584</name>
</gene>
<comment type="catalytic activity">
    <reaction evidence="3 4 5">
        <text>an acyl phosphate + H2O = a carboxylate + phosphate + H(+)</text>
        <dbReference type="Rhea" id="RHEA:14965"/>
        <dbReference type="ChEBI" id="CHEBI:15377"/>
        <dbReference type="ChEBI" id="CHEBI:15378"/>
        <dbReference type="ChEBI" id="CHEBI:29067"/>
        <dbReference type="ChEBI" id="CHEBI:43474"/>
        <dbReference type="ChEBI" id="CHEBI:59918"/>
        <dbReference type="EC" id="3.6.1.7"/>
    </reaction>
</comment>
<dbReference type="AlphaFoldDB" id="A0A846MRL4"/>
<feature type="domain" description="Acylphosphatase-like" evidence="7">
    <location>
        <begin position="4"/>
        <end position="91"/>
    </location>
</feature>
<dbReference type="RefSeq" id="WP_166919395.1">
    <property type="nucleotide sequence ID" value="NZ_JAASRN010000002.1"/>
</dbReference>
<feature type="active site" evidence="4">
    <location>
        <position position="37"/>
    </location>
</feature>
<feature type="active site" evidence="4">
    <location>
        <position position="19"/>
    </location>
</feature>
<organism evidence="8 9">
    <name type="scientific">Thermonema lapsum</name>
    <dbReference type="NCBI Taxonomy" id="28195"/>
    <lineage>
        <taxon>Bacteria</taxon>
        <taxon>Pseudomonadati</taxon>
        <taxon>Bacteroidota</taxon>
        <taxon>Cytophagia</taxon>
        <taxon>Cytophagales</taxon>
        <taxon>Thermonemataceae</taxon>
        <taxon>Thermonema</taxon>
    </lineage>
</organism>
<dbReference type="EMBL" id="JAASRN010000002">
    <property type="protein sequence ID" value="NIK74071.1"/>
    <property type="molecule type" value="Genomic_DNA"/>
</dbReference>
<dbReference type="EC" id="3.6.1.7" evidence="2 4"/>
<dbReference type="InterPro" id="IPR036046">
    <property type="entry name" value="Acylphosphatase-like_dom_sf"/>
</dbReference>
<evidence type="ECO:0000256" key="4">
    <source>
        <dbReference type="PROSITE-ProRule" id="PRU00520"/>
    </source>
</evidence>
<dbReference type="PROSITE" id="PS51160">
    <property type="entry name" value="ACYLPHOSPHATASE_3"/>
    <property type="match status" value="1"/>
</dbReference>
<protein>
    <recommendedName>
        <fullName evidence="2 4">Acylphosphatase</fullName>
        <ecNumber evidence="2 4">3.6.1.7</ecNumber>
    </recommendedName>
</protein>
<keyword evidence="4 5" id="KW-0378">Hydrolase</keyword>
<dbReference type="PANTHER" id="PTHR47268">
    <property type="entry name" value="ACYLPHOSPHATASE"/>
    <property type="match status" value="1"/>
</dbReference>
<proteinExistence type="inferred from homology"/>
<evidence type="ECO:0000256" key="1">
    <source>
        <dbReference type="ARBA" id="ARBA00005614"/>
    </source>
</evidence>
<dbReference type="Pfam" id="PF00708">
    <property type="entry name" value="Acylphosphatase"/>
    <property type="match status" value="1"/>
</dbReference>
<name>A0A846MRL4_9BACT</name>
<evidence type="ECO:0000256" key="3">
    <source>
        <dbReference type="ARBA" id="ARBA00047645"/>
    </source>
</evidence>
<dbReference type="PRINTS" id="PR00112">
    <property type="entry name" value="ACYLPHPHTASE"/>
</dbReference>
<dbReference type="GO" id="GO:0003998">
    <property type="term" value="F:acylphosphatase activity"/>
    <property type="evidence" value="ECO:0007669"/>
    <property type="project" value="UniProtKB-EC"/>
</dbReference>
<keyword evidence="9" id="KW-1185">Reference proteome</keyword>
<sequence>MNKACKIRVYGRVQGVWFRAYTQRKAQELDIKGFVRNEADGTVYIEAEGEENAMKAFIEWCQEGPPLAKVERIEVEPLKEIPSYDGFSIRR</sequence>
<evidence type="ECO:0000256" key="6">
    <source>
        <dbReference type="RuleBase" id="RU004168"/>
    </source>
</evidence>
<evidence type="ECO:0000313" key="8">
    <source>
        <dbReference type="EMBL" id="NIK74071.1"/>
    </source>
</evidence>
<evidence type="ECO:0000313" key="9">
    <source>
        <dbReference type="Proteomes" id="UP000537126"/>
    </source>
</evidence>
<accession>A0A846MRL4</accession>
<dbReference type="Proteomes" id="UP000537126">
    <property type="component" value="Unassembled WGS sequence"/>
</dbReference>
<dbReference type="SUPFAM" id="SSF54975">
    <property type="entry name" value="Acylphosphatase/BLUF domain-like"/>
    <property type="match status" value="1"/>
</dbReference>
<comment type="caution">
    <text evidence="8">The sequence shown here is derived from an EMBL/GenBank/DDBJ whole genome shotgun (WGS) entry which is preliminary data.</text>
</comment>
<reference evidence="8 9" key="1">
    <citation type="submission" date="2020-03" db="EMBL/GenBank/DDBJ databases">
        <title>Genomic Encyclopedia of Type Strains, Phase IV (KMG-IV): sequencing the most valuable type-strain genomes for metagenomic binning, comparative biology and taxonomic classification.</title>
        <authorList>
            <person name="Goeker M."/>
        </authorList>
    </citation>
    <scope>NUCLEOTIDE SEQUENCE [LARGE SCALE GENOMIC DNA]</scope>
    <source>
        <strain evidence="8 9">DSM 5718</strain>
    </source>
</reference>
<dbReference type="InterPro" id="IPR020456">
    <property type="entry name" value="Acylphosphatase"/>
</dbReference>
<dbReference type="Gene3D" id="3.30.70.100">
    <property type="match status" value="1"/>
</dbReference>
<evidence type="ECO:0000256" key="2">
    <source>
        <dbReference type="ARBA" id="ARBA00012150"/>
    </source>
</evidence>
<dbReference type="InterPro" id="IPR017968">
    <property type="entry name" value="Acylphosphatase_CS"/>
</dbReference>
<evidence type="ECO:0000256" key="5">
    <source>
        <dbReference type="RuleBase" id="RU000553"/>
    </source>
</evidence>
<dbReference type="PANTHER" id="PTHR47268:SF4">
    <property type="entry name" value="ACYLPHOSPHATASE"/>
    <property type="match status" value="1"/>
</dbReference>
<dbReference type="InterPro" id="IPR001792">
    <property type="entry name" value="Acylphosphatase-like_dom"/>
</dbReference>
<dbReference type="PROSITE" id="PS00151">
    <property type="entry name" value="ACYLPHOSPHATASE_2"/>
    <property type="match status" value="1"/>
</dbReference>